<evidence type="ECO:0000313" key="1">
    <source>
        <dbReference type="EMBL" id="CAK9864477.1"/>
    </source>
</evidence>
<evidence type="ECO:0000313" key="2">
    <source>
        <dbReference type="Proteomes" id="UP001497522"/>
    </source>
</evidence>
<dbReference type="EMBL" id="OZ023715">
    <property type="protein sequence ID" value="CAK9864477.1"/>
    <property type="molecule type" value="Genomic_DNA"/>
</dbReference>
<proteinExistence type="predicted"/>
<dbReference type="Proteomes" id="UP001497522">
    <property type="component" value="Chromosome 14"/>
</dbReference>
<reference evidence="1" key="1">
    <citation type="submission" date="2024-03" db="EMBL/GenBank/DDBJ databases">
        <authorList>
            <consortium name="ELIXIR-Norway"/>
            <consortium name="Elixir Norway"/>
        </authorList>
    </citation>
    <scope>NUCLEOTIDE SEQUENCE</scope>
</reference>
<name>A0ABP1APL6_9BRYO</name>
<keyword evidence="2" id="KW-1185">Reference proteome</keyword>
<organism evidence="1 2">
    <name type="scientific">Sphagnum jensenii</name>
    <dbReference type="NCBI Taxonomy" id="128206"/>
    <lineage>
        <taxon>Eukaryota</taxon>
        <taxon>Viridiplantae</taxon>
        <taxon>Streptophyta</taxon>
        <taxon>Embryophyta</taxon>
        <taxon>Bryophyta</taxon>
        <taxon>Sphagnophytina</taxon>
        <taxon>Sphagnopsida</taxon>
        <taxon>Sphagnales</taxon>
        <taxon>Sphagnaceae</taxon>
        <taxon>Sphagnum</taxon>
    </lineage>
</organism>
<protein>
    <submittedName>
        <fullName evidence="1">Uncharacterized protein</fullName>
    </submittedName>
</protein>
<accession>A0ABP1APL6</accession>
<sequence length="69" mass="7746">MLLASSYLRAAAAYARFVGTLRILAFIHKCKHIVMMNTNDDSDWRVHVNSRLAALLTRSNGVDVTSVPW</sequence>
<gene>
    <name evidence="1" type="ORF">CSSPJE1EN2_LOCUS7472</name>
</gene>